<evidence type="ECO:0000313" key="2">
    <source>
        <dbReference type="Proteomes" id="UP000612899"/>
    </source>
</evidence>
<dbReference type="EMBL" id="BONY01000177">
    <property type="protein sequence ID" value="GIH11807.1"/>
    <property type="molecule type" value="Genomic_DNA"/>
</dbReference>
<organism evidence="1 2">
    <name type="scientific">Rhizocola hellebori</name>
    <dbReference type="NCBI Taxonomy" id="1392758"/>
    <lineage>
        <taxon>Bacteria</taxon>
        <taxon>Bacillati</taxon>
        <taxon>Actinomycetota</taxon>
        <taxon>Actinomycetes</taxon>
        <taxon>Micromonosporales</taxon>
        <taxon>Micromonosporaceae</taxon>
        <taxon>Rhizocola</taxon>
    </lineage>
</organism>
<keyword evidence="2" id="KW-1185">Reference proteome</keyword>
<gene>
    <name evidence="1" type="ORF">Rhe02_98740</name>
</gene>
<sequence>MLLEMRKAARLSNVELPGDDSLRRMVREWSAGRRGLSEFYAGLLSSVFTTEFAAGAASEPSDAFITAQVEGLEMRLSAASKVDVTTVALLEQQTEVLRGLDRRLGAMHLLKQTQQHVVQLSDLLAFSMRGETRRLLGIATAEAAALAGWQALDLGDTAESWKLHEVAKSAARDAGNAAVLAHVSAQQAYALLDAEKTAEAVECMRAARRQAQGQVPALLESWLWAAEAEALAALGDAKAARHALDQAASKLQAEAPNADMPFIFLDATHLGRWRGHCLARLGAAEAVEELTASLDRMDSSFARAVAGLRTDLAMAHAVRGEHDEARHQAGLALELANQTASNRQRKRLSRLLASGLQLAR</sequence>
<proteinExistence type="predicted"/>
<comment type="caution">
    <text evidence="1">The sequence shown here is derived from an EMBL/GenBank/DDBJ whole genome shotgun (WGS) entry which is preliminary data.</text>
</comment>
<name>A0A8J3QKL2_9ACTN</name>
<evidence type="ECO:0000313" key="1">
    <source>
        <dbReference type="EMBL" id="GIH11807.1"/>
    </source>
</evidence>
<dbReference type="Proteomes" id="UP000612899">
    <property type="component" value="Unassembled WGS sequence"/>
</dbReference>
<dbReference type="InterPro" id="IPR011990">
    <property type="entry name" value="TPR-like_helical_dom_sf"/>
</dbReference>
<protein>
    <submittedName>
        <fullName evidence="1">Uncharacterized protein</fullName>
    </submittedName>
</protein>
<reference evidence="1" key="1">
    <citation type="submission" date="2021-01" db="EMBL/GenBank/DDBJ databases">
        <title>Whole genome shotgun sequence of Rhizocola hellebori NBRC 109834.</title>
        <authorList>
            <person name="Komaki H."/>
            <person name="Tamura T."/>
        </authorList>
    </citation>
    <scope>NUCLEOTIDE SEQUENCE</scope>
    <source>
        <strain evidence="1">NBRC 109834</strain>
    </source>
</reference>
<dbReference type="SUPFAM" id="SSF48452">
    <property type="entry name" value="TPR-like"/>
    <property type="match status" value="1"/>
</dbReference>
<dbReference type="AlphaFoldDB" id="A0A8J3QKL2"/>
<accession>A0A8J3QKL2</accession>